<protein>
    <recommendedName>
        <fullName evidence="7">Phosphate-specific transport system accessory protein PhoU</fullName>
    </recommendedName>
</protein>
<organism evidence="9 10">
    <name type="scientific">Mobiluncus porci</name>
    <dbReference type="NCBI Taxonomy" id="2652278"/>
    <lineage>
        <taxon>Bacteria</taxon>
        <taxon>Bacillati</taxon>
        <taxon>Actinomycetota</taxon>
        <taxon>Actinomycetes</taxon>
        <taxon>Actinomycetales</taxon>
        <taxon>Actinomycetaceae</taxon>
        <taxon>Mobiluncus</taxon>
    </lineage>
</organism>
<accession>A0A7K0K225</accession>
<dbReference type="EMBL" id="VUMY01000006">
    <property type="protein sequence ID" value="MST49468.1"/>
    <property type="molecule type" value="Genomic_DNA"/>
</dbReference>
<dbReference type="PIRSF" id="PIRSF003107">
    <property type="entry name" value="PhoU"/>
    <property type="match status" value="1"/>
</dbReference>
<evidence type="ECO:0000256" key="3">
    <source>
        <dbReference type="ARBA" id="ARBA00011738"/>
    </source>
</evidence>
<reference evidence="9 10" key="1">
    <citation type="submission" date="2019-08" db="EMBL/GenBank/DDBJ databases">
        <title>In-depth cultivation of the pig gut microbiome towards novel bacterial diversity and tailored functional studies.</title>
        <authorList>
            <person name="Wylensek D."/>
            <person name="Hitch T.C.A."/>
            <person name="Clavel T."/>
        </authorList>
    </citation>
    <scope>NUCLEOTIDE SEQUENCE [LARGE SCALE GENOMIC DNA]</scope>
    <source>
        <strain evidence="9 10">RF-GAM-744-WT-7</strain>
    </source>
</reference>
<evidence type="ECO:0000313" key="9">
    <source>
        <dbReference type="EMBL" id="MST49468.1"/>
    </source>
</evidence>
<dbReference type="GO" id="GO:0045936">
    <property type="term" value="P:negative regulation of phosphate metabolic process"/>
    <property type="evidence" value="ECO:0007669"/>
    <property type="project" value="InterPro"/>
</dbReference>
<evidence type="ECO:0000259" key="8">
    <source>
        <dbReference type="Pfam" id="PF01895"/>
    </source>
</evidence>
<dbReference type="InterPro" id="IPR028366">
    <property type="entry name" value="PhoU"/>
</dbReference>
<keyword evidence="10" id="KW-1185">Reference proteome</keyword>
<evidence type="ECO:0000256" key="5">
    <source>
        <dbReference type="ARBA" id="ARBA00022490"/>
    </source>
</evidence>
<comment type="subunit">
    <text evidence="3 7">Homodimer.</text>
</comment>
<feature type="domain" description="PhoU" evidence="8">
    <location>
        <begin position="118"/>
        <end position="204"/>
    </location>
</feature>
<evidence type="ECO:0000256" key="4">
    <source>
        <dbReference type="ARBA" id="ARBA00022448"/>
    </source>
</evidence>
<dbReference type="PANTHER" id="PTHR42930">
    <property type="entry name" value="PHOSPHATE-SPECIFIC TRANSPORT SYSTEM ACCESSORY PROTEIN PHOU"/>
    <property type="match status" value="1"/>
</dbReference>
<name>A0A7K0K225_9ACTO</name>
<evidence type="ECO:0000313" key="10">
    <source>
        <dbReference type="Proteomes" id="UP000442535"/>
    </source>
</evidence>
<dbReference type="GO" id="GO:0005737">
    <property type="term" value="C:cytoplasm"/>
    <property type="evidence" value="ECO:0007669"/>
    <property type="project" value="UniProtKB-SubCell"/>
</dbReference>
<dbReference type="AlphaFoldDB" id="A0A7K0K225"/>
<comment type="function">
    <text evidence="7">Plays a role in the regulation of phosphate uptake.</text>
</comment>
<evidence type="ECO:0000256" key="6">
    <source>
        <dbReference type="ARBA" id="ARBA00022592"/>
    </source>
</evidence>
<dbReference type="Gene3D" id="1.20.58.220">
    <property type="entry name" value="Phosphate transport system protein phou homolog 2, domain 2"/>
    <property type="match status" value="1"/>
</dbReference>
<evidence type="ECO:0000256" key="7">
    <source>
        <dbReference type="PIRNR" id="PIRNR003107"/>
    </source>
</evidence>
<dbReference type="NCBIfam" id="TIGR02135">
    <property type="entry name" value="phoU_full"/>
    <property type="match status" value="1"/>
</dbReference>
<feature type="domain" description="PhoU" evidence="8">
    <location>
        <begin position="17"/>
        <end position="104"/>
    </location>
</feature>
<comment type="similarity">
    <text evidence="2 7">Belongs to the PhoU family.</text>
</comment>
<dbReference type="FunFam" id="1.20.58.220:FF:000004">
    <property type="entry name" value="Phosphate-specific transport system accessory protein PhoU"/>
    <property type="match status" value="1"/>
</dbReference>
<dbReference type="InterPro" id="IPR038078">
    <property type="entry name" value="PhoU-like_sf"/>
</dbReference>
<dbReference type="GO" id="GO:0006817">
    <property type="term" value="P:phosphate ion transport"/>
    <property type="evidence" value="ECO:0007669"/>
    <property type="project" value="UniProtKB-KW"/>
</dbReference>
<keyword evidence="4 7" id="KW-0813">Transport</keyword>
<evidence type="ECO:0000256" key="2">
    <source>
        <dbReference type="ARBA" id="ARBA00008107"/>
    </source>
</evidence>
<gene>
    <name evidence="9" type="primary">phoU</name>
    <name evidence="9" type="ORF">FYJ63_04350</name>
</gene>
<dbReference type="Proteomes" id="UP000442535">
    <property type="component" value="Unassembled WGS sequence"/>
</dbReference>
<dbReference type="Pfam" id="PF01895">
    <property type="entry name" value="PhoU"/>
    <property type="match status" value="2"/>
</dbReference>
<proteinExistence type="inferred from homology"/>
<keyword evidence="5 7" id="KW-0963">Cytoplasm</keyword>
<sequence>MRNRFDRQLADLNRQLIDMGELCEIAIAQATSALKNGDEEAAKDVILSDARIDQMERDIEHLCLKLLLQQQPVAKDLRMVSAALKMITDMERIGDQAADIAEIVKSADTSLVRGFPQILEMSQKTTEMVADSIKAFVERDLSLAGGVRAKDDMVDERFMQLRKGLIEFILHADESDAQKAIDLIMIGKYLERIGDHATNISEWVEYSITGVHDGPFDTKPV</sequence>
<comment type="caution">
    <text evidence="9">The sequence shown here is derived from an EMBL/GenBank/DDBJ whole genome shotgun (WGS) entry which is preliminary data.</text>
</comment>
<comment type="subcellular location">
    <subcellularLocation>
        <location evidence="1 7">Cytoplasm</location>
    </subcellularLocation>
</comment>
<dbReference type="RefSeq" id="WP_277028512.1">
    <property type="nucleotide sequence ID" value="NZ_JAQYQY010000039.1"/>
</dbReference>
<keyword evidence="6 7" id="KW-0592">Phosphate transport</keyword>
<dbReference type="PANTHER" id="PTHR42930:SF3">
    <property type="entry name" value="PHOSPHATE-SPECIFIC TRANSPORT SYSTEM ACCESSORY PROTEIN PHOU"/>
    <property type="match status" value="1"/>
</dbReference>
<dbReference type="InterPro" id="IPR026022">
    <property type="entry name" value="PhoU_dom"/>
</dbReference>
<evidence type="ECO:0000256" key="1">
    <source>
        <dbReference type="ARBA" id="ARBA00004496"/>
    </source>
</evidence>
<dbReference type="SUPFAM" id="SSF109755">
    <property type="entry name" value="PhoU-like"/>
    <property type="match status" value="1"/>
</dbReference>
<dbReference type="GO" id="GO:0030643">
    <property type="term" value="P:intracellular phosphate ion homeostasis"/>
    <property type="evidence" value="ECO:0007669"/>
    <property type="project" value="InterPro"/>
</dbReference>